<feature type="transmembrane region" description="Helical" evidence="1">
    <location>
        <begin position="257"/>
        <end position="277"/>
    </location>
</feature>
<dbReference type="AlphaFoldDB" id="A0A498R6N7"/>
<feature type="transmembrane region" description="Helical" evidence="1">
    <location>
        <begin position="114"/>
        <end position="137"/>
    </location>
</feature>
<feature type="transmembrane region" description="Helical" evidence="1">
    <location>
        <begin position="48"/>
        <end position="66"/>
    </location>
</feature>
<dbReference type="EMBL" id="UPPP01000089">
    <property type="protein sequence ID" value="VBB08386.1"/>
    <property type="molecule type" value="Genomic_DNA"/>
</dbReference>
<reference evidence="3 4" key="1">
    <citation type="submission" date="2018-06" db="EMBL/GenBank/DDBJ databases">
        <authorList>
            <person name="Strepis N."/>
        </authorList>
    </citation>
    <scope>NUCLEOTIDE SEQUENCE [LARGE SCALE GENOMIC DNA]</scope>
    <source>
        <strain evidence="3">LUCI</strain>
    </source>
</reference>
<accession>A0A498R6N7</accession>
<protein>
    <submittedName>
        <fullName evidence="3">Uncharacterized protein</fullName>
    </submittedName>
</protein>
<organism evidence="3 4">
    <name type="scientific">Lucifera butyrica</name>
    <dbReference type="NCBI Taxonomy" id="1351585"/>
    <lineage>
        <taxon>Bacteria</taxon>
        <taxon>Bacillati</taxon>
        <taxon>Bacillota</taxon>
        <taxon>Negativicutes</taxon>
        <taxon>Veillonellales</taxon>
        <taxon>Veillonellaceae</taxon>
        <taxon>Lucifera</taxon>
    </lineage>
</organism>
<feature type="transmembrane region" description="Helical" evidence="1">
    <location>
        <begin position="149"/>
        <end position="169"/>
    </location>
</feature>
<name>A0A498R6N7_9FIRM</name>
<keyword evidence="1" id="KW-0472">Membrane</keyword>
<evidence type="ECO:0000313" key="2">
    <source>
        <dbReference type="EMBL" id="VBB08314.1"/>
    </source>
</evidence>
<evidence type="ECO:0000256" key="1">
    <source>
        <dbReference type="SAM" id="Phobius"/>
    </source>
</evidence>
<keyword evidence="4" id="KW-1185">Reference proteome</keyword>
<feature type="transmembrane region" description="Helical" evidence="1">
    <location>
        <begin position="235"/>
        <end position="251"/>
    </location>
</feature>
<evidence type="ECO:0000313" key="4">
    <source>
        <dbReference type="Proteomes" id="UP000277811"/>
    </source>
</evidence>
<dbReference type="Proteomes" id="UP000277811">
    <property type="component" value="Unassembled WGS sequence"/>
</dbReference>
<dbReference type="EMBL" id="UPPP01000087">
    <property type="protein sequence ID" value="VBB08314.1"/>
    <property type="molecule type" value="Genomic_DNA"/>
</dbReference>
<sequence>MVIVFRKIGIVQRGVDNPVPLTLFLCAFLGVFIALQRGGIIVDKIARVSITTIITIFLAHHLSMLLHEWTHSTIAWIYGYKASPFDIYYGDWTLLSAWELIDYKSILAEGKGKIVSIIAISPIILGGILYLLGVMLLSKRQIKNNKILWYFLFWFTLSNLGQVLDYIPIRTFTAYHDGLLRGDIGHFIQGLNLSPWIVFIPGTLFVVMGVWEVLKFEVSRAYVVMGVSDLRTRKRLLFLVLAYLFFWYGSSGFHVSFISDVFSCISILAVPVLFYYYNPAREGLEK</sequence>
<keyword evidence="1" id="KW-0812">Transmembrane</keyword>
<keyword evidence="1" id="KW-1133">Transmembrane helix</keyword>
<feature type="transmembrane region" description="Helical" evidence="1">
    <location>
        <begin position="196"/>
        <end position="214"/>
    </location>
</feature>
<feature type="transmembrane region" description="Helical" evidence="1">
    <location>
        <begin position="19"/>
        <end position="36"/>
    </location>
</feature>
<gene>
    <name evidence="2" type="ORF">LUCI_3585</name>
    <name evidence="3" type="ORF">LUCI_3658</name>
</gene>
<proteinExistence type="predicted"/>
<evidence type="ECO:0000313" key="3">
    <source>
        <dbReference type="EMBL" id="VBB08386.1"/>
    </source>
</evidence>